<organism evidence="9 10">
    <name type="scientific">Latimeria chalumnae</name>
    <name type="common">Coelacanth</name>
    <dbReference type="NCBI Taxonomy" id="7897"/>
    <lineage>
        <taxon>Eukaryota</taxon>
        <taxon>Metazoa</taxon>
        <taxon>Chordata</taxon>
        <taxon>Craniata</taxon>
        <taxon>Vertebrata</taxon>
        <taxon>Euteleostomi</taxon>
        <taxon>Coelacanthiformes</taxon>
        <taxon>Coelacanthidae</taxon>
        <taxon>Latimeria</taxon>
    </lineage>
</organism>
<dbReference type="PANTHER" id="PTHR12867:SF6">
    <property type="entry name" value="N-ACETYLGLUCOSAMINYLDIPHOSPHODOLICHOL N-ACETYLGLUCOSAMINYLTRANSFERASE"/>
    <property type="match status" value="1"/>
</dbReference>
<reference evidence="9" key="3">
    <citation type="submission" date="2025-09" db="UniProtKB">
        <authorList>
            <consortium name="Ensembl"/>
        </authorList>
    </citation>
    <scope>IDENTIFICATION</scope>
</reference>
<dbReference type="InParanoid" id="H2ZV02"/>
<dbReference type="Proteomes" id="UP000008672">
    <property type="component" value="Unassembled WGS sequence"/>
</dbReference>
<keyword evidence="10" id="KW-1185">Reference proteome</keyword>
<reference evidence="9" key="2">
    <citation type="submission" date="2025-08" db="UniProtKB">
        <authorList>
            <consortium name="Ensembl"/>
        </authorList>
    </citation>
    <scope>IDENTIFICATION</scope>
</reference>
<evidence type="ECO:0000313" key="10">
    <source>
        <dbReference type="Proteomes" id="UP000008672"/>
    </source>
</evidence>
<name>H2ZV02_LATCH</name>
<dbReference type="GO" id="GO:0004577">
    <property type="term" value="F:N-acetylglucosaminyldiphosphodolichol N-acetylglucosaminyltransferase activity"/>
    <property type="evidence" value="ECO:0007669"/>
    <property type="project" value="UniProtKB-EC"/>
</dbReference>
<dbReference type="GeneTree" id="ENSGT00510000047493"/>
<comment type="subcellular location">
    <subcellularLocation>
        <location evidence="1">Endoplasmic reticulum</location>
    </subcellularLocation>
</comment>
<comment type="similarity">
    <text evidence="2">Belongs to the glycosyltransferase 28 family.</text>
</comment>
<dbReference type="eggNOG" id="KOG3349">
    <property type="taxonomic scope" value="Eukaryota"/>
</dbReference>
<dbReference type="Ensembl" id="ENSLACT00000001234.1">
    <property type="protein sequence ID" value="ENSLACP00000001223.1"/>
    <property type="gene ID" value="ENSLACG00000001097.1"/>
</dbReference>
<proteinExistence type="inferred from homology"/>
<keyword evidence="6" id="KW-0808">Transferase</keyword>
<evidence type="ECO:0000256" key="5">
    <source>
        <dbReference type="ARBA" id="ARBA00022676"/>
    </source>
</evidence>
<evidence type="ECO:0000256" key="7">
    <source>
        <dbReference type="ARBA" id="ARBA00022824"/>
    </source>
</evidence>
<evidence type="ECO:0000256" key="2">
    <source>
        <dbReference type="ARBA" id="ARBA00006962"/>
    </source>
</evidence>
<evidence type="ECO:0000313" key="9">
    <source>
        <dbReference type="Ensembl" id="ENSLACP00000001223.1"/>
    </source>
</evidence>
<dbReference type="STRING" id="7897.ENSLACP00000001223"/>
<evidence type="ECO:0000256" key="4">
    <source>
        <dbReference type="ARBA" id="ARBA00017468"/>
    </source>
</evidence>
<dbReference type="AlphaFoldDB" id="H2ZV02"/>
<dbReference type="Bgee" id="ENSLACG00000001097">
    <property type="expression patterns" value="Expressed in pelvic fin and 4 other cell types or tissues"/>
</dbReference>
<evidence type="ECO:0000256" key="6">
    <source>
        <dbReference type="ARBA" id="ARBA00022679"/>
    </source>
</evidence>
<keyword evidence="5" id="KW-0328">Glycosyltransferase</keyword>
<dbReference type="EMBL" id="AFYH01143237">
    <property type="status" value="NOT_ANNOTATED_CDS"/>
    <property type="molecule type" value="Genomic_DNA"/>
</dbReference>
<dbReference type="GO" id="GO:0006488">
    <property type="term" value="P:dolichol-linked oligosaccharide biosynthetic process"/>
    <property type="evidence" value="ECO:0007669"/>
    <property type="project" value="InterPro"/>
</dbReference>
<evidence type="ECO:0000256" key="1">
    <source>
        <dbReference type="ARBA" id="ARBA00004240"/>
    </source>
</evidence>
<evidence type="ECO:0000256" key="3">
    <source>
        <dbReference type="ARBA" id="ARBA00012614"/>
    </source>
</evidence>
<evidence type="ECO:0000259" key="8">
    <source>
        <dbReference type="Pfam" id="PF04101"/>
    </source>
</evidence>
<dbReference type="Gene3D" id="3.40.50.2000">
    <property type="entry name" value="Glycogen Phosphorylase B"/>
    <property type="match status" value="1"/>
</dbReference>
<dbReference type="InterPro" id="IPR007235">
    <property type="entry name" value="Glyco_trans_28_C"/>
</dbReference>
<dbReference type="HOGENOM" id="CLU_085408_2_2_1"/>
<feature type="domain" description="Glycosyl transferase family 28 C-terminal" evidence="8">
    <location>
        <begin position="4"/>
        <end position="84"/>
    </location>
</feature>
<protein>
    <recommendedName>
        <fullName evidence="4">UDP-N-acetylglucosamine transferase subunit ALG13</fullName>
        <ecNumber evidence="3">2.4.1.141</ecNumber>
    </recommendedName>
</protein>
<reference evidence="10" key="1">
    <citation type="submission" date="2011-08" db="EMBL/GenBank/DDBJ databases">
        <title>The draft genome of Latimeria chalumnae.</title>
        <authorList>
            <person name="Di Palma F."/>
            <person name="Alfoldi J."/>
            <person name="Johnson J."/>
            <person name="Berlin A."/>
            <person name="Gnerre S."/>
            <person name="Jaffe D."/>
            <person name="MacCallum I."/>
            <person name="Young S."/>
            <person name="Walker B.J."/>
            <person name="Lander E."/>
            <person name="Lindblad-Toh K."/>
        </authorList>
    </citation>
    <scope>NUCLEOTIDE SEQUENCE [LARGE SCALE GENOMIC DNA]</scope>
    <source>
        <strain evidence="10">Wild caught</strain>
    </source>
</reference>
<dbReference type="Pfam" id="PF04101">
    <property type="entry name" value="Glyco_tran_28_C"/>
    <property type="match status" value="1"/>
</dbReference>
<sequence>MPYVFVTVGTTSFDELISAVSAEETIQLFQKLGYRKLVLQIGRGTVEPKPYTTAGFALQVFRYKDSIAEDIRNAALVISHAGEWPAFDSVENSLRSVHLVQSDYSKLTEFHLMCVFVFTKLHSIFFFLSTLAETLERMDPAALKPFPPGQPENFAAFLNKALGISE</sequence>
<dbReference type="InterPro" id="IPR039042">
    <property type="entry name" value="Alg13-like"/>
</dbReference>
<accession>H2ZV02</accession>
<dbReference type="EC" id="2.4.1.141" evidence="3"/>
<dbReference type="OMA" id="YLLECFR"/>
<dbReference type="EMBL" id="AFYH01143238">
    <property type="status" value="NOT_ANNOTATED_CDS"/>
    <property type="molecule type" value="Genomic_DNA"/>
</dbReference>
<keyword evidence="7" id="KW-0256">Endoplasmic reticulum</keyword>
<dbReference type="PANTHER" id="PTHR12867">
    <property type="entry name" value="GLYCOSYL TRANSFERASE-RELATED"/>
    <property type="match status" value="1"/>
</dbReference>
<dbReference type="GO" id="GO:0005783">
    <property type="term" value="C:endoplasmic reticulum"/>
    <property type="evidence" value="ECO:0007669"/>
    <property type="project" value="UniProtKB-SubCell"/>
</dbReference>